<dbReference type="EMBL" id="MPOJ01000010">
    <property type="protein sequence ID" value="OOH72996.1"/>
    <property type="molecule type" value="Genomic_DNA"/>
</dbReference>
<organism evidence="1 2">
    <name type="scientific">Leptospirillum ferriphilum</name>
    <dbReference type="NCBI Taxonomy" id="178606"/>
    <lineage>
        <taxon>Bacteria</taxon>
        <taxon>Pseudomonadati</taxon>
        <taxon>Nitrospirota</taxon>
        <taxon>Nitrospiria</taxon>
        <taxon>Nitrospirales</taxon>
        <taxon>Nitrospiraceae</taxon>
        <taxon>Leptospirillum</taxon>
    </lineage>
</organism>
<dbReference type="AlphaFoldDB" id="A0A1V3SVV2"/>
<gene>
    <name evidence="1" type="ORF">BOX24_05425</name>
</gene>
<name>A0A1V3SVV2_9BACT</name>
<dbReference type="Proteomes" id="UP000188586">
    <property type="component" value="Unassembled WGS sequence"/>
</dbReference>
<reference evidence="1 2" key="1">
    <citation type="submission" date="2016-11" db="EMBL/GenBank/DDBJ databases">
        <title>Comparative genomics of co-occurring bacteria in distinct bioleaching systems unravels niche-specific adaptation.</title>
        <authorList>
            <person name="Zhang X."/>
            <person name="Liu X."/>
            <person name="Yin H."/>
        </authorList>
    </citation>
    <scope>NUCLEOTIDE SEQUENCE [LARGE SCALE GENOMIC DNA]</scope>
    <source>
        <strain evidence="1 2">DX</strain>
    </source>
</reference>
<accession>A0A1V3SVV2</accession>
<proteinExistence type="predicted"/>
<protein>
    <submittedName>
        <fullName evidence="1">Uncharacterized protein</fullName>
    </submittedName>
</protein>
<sequence length="152" mass="17263">MFPKTSPTRYLTGMVALNIPSPEGTGGDWHFWGIFDSPRFPDNLTLAGEGLEWNTNALFGDYGIHECSDFLRCRGIPLPEGTRVYSANHYRAILDMLARSVSSGRIPRHLEIEGWLDSAEQKKTLFKLLDRFLPKFSPSEKELVSSWIRSQT</sequence>
<comment type="caution">
    <text evidence="1">The sequence shown here is derived from an EMBL/GenBank/DDBJ whole genome shotgun (WGS) entry which is preliminary data.</text>
</comment>
<evidence type="ECO:0000313" key="1">
    <source>
        <dbReference type="EMBL" id="OOH72996.1"/>
    </source>
</evidence>
<evidence type="ECO:0000313" key="2">
    <source>
        <dbReference type="Proteomes" id="UP000188586"/>
    </source>
</evidence>